<evidence type="ECO:0000256" key="2">
    <source>
        <dbReference type="ARBA" id="ARBA00007103"/>
    </source>
</evidence>
<name>A0A7S2B3C3_9STRA</name>
<dbReference type="EMBL" id="HBGS01010040">
    <property type="protein sequence ID" value="CAD9385422.1"/>
    <property type="molecule type" value="Transcribed_RNA"/>
</dbReference>
<organism evidence="6">
    <name type="scientific">Octactis speculum</name>
    <dbReference type="NCBI Taxonomy" id="3111310"/>
    <lineage>
        <taxon>Eukaryota</taxon>
        <taxon>Sar</taxon>
        <taxon>Stramenopiles</taxon>
        <taxon>Ochrophyta</taxon>
        <taxon>Dictyochophyceae</taxon>
        <taxon>Dictyochales</taxon>
        <taxon>Dictyochaceae</taxon>
        <taxon>Octactis</taxon>
    </lineage>
</organism>
<reference evidence="6" key="1">
    <citation type="submission" date="2021-01" db="EMBL/GenBank/DDBJ databases">
        <authorList>
            <person name="Corre E."/>
            <person name="Pelletier E."/>
            <person name="Niang G."/>
            <person name="Scheremetjew M."/>
            <person name="Finn R."/>
            <person name="Kale V."/>
            <person name="Holt S."/>
            <person name="Cochrane G."/>
            <person name="Meng A."/>
            <person name="Brown T."/>
            <person name="Cohen L."/>
        </authorList>
    </citation>
    <scope>NUCLEOTIDE SEQUENCE</scope>
    <source>
        <strain evidence="6">CCMP1381</strain>
    </source>
</reference>
<evidence type="ECO:0000256" key="3">
    <source>
        <dbReference type="ARBA" id="ARBA00022898"/>
    </source>
</evidence>
<dbReference type="AlphaFoldDB" id="A0A7S2B3C3"/>
<proteinExistence type="inferred from homology"/>
<accession>A0A7S2B3C3</accession>
<dbReference type="InterPro" id="IPR001926">
    <property type="entry name" value="TrpB-like_PALP"/>
</dbReference>
<dbReference type="PANTHER" id="PTHR10314">
    <property type="entry name" value="CYSTATHIONINE BETA-SYNTHASE"/>
    <property type="match status" value="1"/>
</dbReference>
<dbReference type="GO" id="GO:0006534">
    <property type="term" value="P:cysteine metabolic process"/>
    <property type="evidence" value="ECO:0007669"/>
    <property type="project" value="UniProtKB-ARBA"/>
</dbReference>
<evidence type="ECO:0000313" key="6">
    <source>
        <dbReference type="EMBL" id="CAD9385422.1"/>
    </source>
</evidence>
<evidence type="ECO:0000256" key="1">
    <source>
        <dbReference type="ARBA" id="ARBA00001933"/>
    </source>
</evidence>
<dbReference type="GO" id="GO:0009069">
    <property type="term" value="P:serine family amino acid metabolic process"/>
    <property type="evidence" value="ECO:0007669"/>
    <property type="project" value="UniProtKB-ARBA"/>
</dbReference>
<evidence type="ECO:0000259" key="5">
    <source>
        <dbReference type="Pfam" id="PF00291"/>
    </source>
</evidence>
<comment type="similarity">
    <text evidence="2">Belongs to the cysteine synthase/cystathionine beta-synthase family.</text>
</comment>
<sequence length="391" mass="42111">MRGAIIVACIAPCMGFTLQTLPSIRRLRAPTISMGRGDGAGLFGDITETIGNTPVVKINEKISPPGRTIYAKCEFFNPLSSVKDRLALAIIEDAEQKGLIKAGDTIVEATSGNTGIAVAMLCAQRGYKCVITIAEPFSVERRKLMRMLGAKVIVTPKKDKGSGMVRKAEELCAQHGWFLCHQFETEANWKFHEVTTGQEILNDFKDEKLDYWVTGYGTGGTFHGVGKALKDGRPDVKIVLAEPEQAGLLASGIATDRNDDGSPSATHPAFAAHPIQGWTPDFIPKVLEDGMKRDLMDEFIQIPDKVAVAMSQELAQTQGILTGISGGATMWAAVEAAKKAPEGSVLLAMLPDTGERYLSTPLFADISADMDAEELEITKSTPGYQLLPVEA</sequence>
<dbReference type="GO" id="GO:0044272">
    <property type="term" value="P:sulfur compound biosynthetic process"/>
    <property type="evidence" value="ECO:0007669"/>
    <property type="project" value="UniProtKB-ARBA"/>
</dbReference>
<feature type="chain" id="PRO_5030877172" description="Tryptophan synthase beta chain-like PALP domain-containing protein" evidence="4">
    <location>
        <begin position="16"/>
        <end position="391"/>
    </location>
</feature>
<dbReference type="FunFam" id="3.40.50.1100:FF:000003">
    <property type="entry name" value="Cystathionine beta-synthase"/>
    <property type="match status" value="1"/>
</dbReference>
<dbReference type="CDD" id="cd01561">
    <property type="entry name" value="CBS_like"/>
    <property type="match status" value="1"/>
</dbReference>
<feature type="domain" description="Tryptophan synthase beta chain-like PALP" evidence="5">
    <location>
        <begin position="46"/>
        <end position="351"/>
    </location>
</feature>
<keyword evidence="3" id="KW-0663">Pyridoxal phosphate</keyword>
<dbReference type="SUPFAM" id="SSF53686">
    <property type="entry name" value="Tryptophan synthase beta subunit-like PLP-dependent enzymes"/>
    <property type="match status" value="1"/>
</dbReference>
<dbReference type="Pfam" id="PF00291">
    <property type="entry name" value="PALP"/>
    <property type="match status" value="1"/>
</dbReference>
<gene>
    <name evidence="6" type="ORF">DSPE1174_LOCUS5310</name>
</gene>
<dbReference type="Gene3D" id="3.40.50.1100">
    <property type="match status" value="2"/>
</dbReference>
<feature type="signal peptide" evidence="4">
    <location>
        <begin position="1"/>
        <end position="15"/>
    </location>
</feature>
<comment type="cofactor">
    <cofactor evidence="1">
        <name>pyridoxal 5'-phosphate</name>
        <dbReference type="ChEBI" id="CHEBI:597326"/>
    </cofactor>
</comment>
<dbReference type="InterPro" id="IPR036052">
    <property type="entry name" value="TrpB-like_PALP_sf"/>
</dbReference>
<protein>
    <recommendedName>
        <fullName evidence="5">Tryptophan synthase beta chain-like PALP domain-containing protein</fullName>
    </recommendedName>
</protein>
<dbReference type="InterPro" id="IPR050214">
    <property type="entry name" value="Cys_Synth/Cystath_Beta-Synth"/>
</dbReference>
<keyword evidence="4" id="KW-0732">Signal</keyword>
<evidence type="ECO:0000256" key="4">
    <source>
        <dbReference type="SAM" id="SignalP"/>
    </source>
</evidence>